<organism evidence="2 3">
    <name type="scientific">Nelumbo nucifera</name>
    <name type="common">Sacred lotus</name>
    <dbReference type="NCBI Taxonomy" id="4432"/>
    <lineage>
        <taxon>Eukaryota</taxon>
        <taxon>Viridiplantae</taxon>
        <taxon>Streptophyta</taxon>
        <taxon>Embryophyta</taxon>
        <taxon>Tracheophyta</taxon>
        <taxon>Spermatophyta</taxon>
        <taxon>Magnoliopsida</taxon>
        <taxon>Proteales</taxon>
        <taxon>Nelumbonaceae</taxon>
        <taxon>Nelumbo</taxon>
    </lineage>
</organism>
<name>A0A822YV98_NELNU</name>
<evidence type="ECO:0000313" key="3">
    <source>
        <dbReference type="Proteomes" id="UP000607653"/>
    </source>
</evidence>
<evidence type="ECO:0000256" key="1">
    <source>
        <dbReference type="SAM" id="MobiDB-lite"/>
    </source>
</evidence>
<accession>A0A822YV98</accession>
<feature type="compositionally biased region" description="Polar residues" evidence="1">
    <location>
        <begin position="1"/>
        <end position="12"/>
    </location>
</feature>
<feature type="region of interest" description="Disordered" evidence="1">
    <location>
        <begin position="1"/>
        <end position="26"/>
    </location>
</feature>
<sequence>MLMSLLSHNFTYHKQGKTRKNEREMK</sequence>
<reference evidence="2 3" key="1">
    <citation type="journal article" date="2020" name="Mol. Biol. Evol.">
        <title>Distinct Expression and Methylation Patterns for Genes with Different Fates following a Single Whole-Genome Duplication in Flowering Plants.</title>
        <authorList>
            <person name="Shi T."/>
            <person name="Rahmani R.S."/>
            <person name="Gugger P.F."/>
            <person name="Wang M."/>
            <person name="Li H."/>
            <person name="Zhang Y."/>
            <person name="Li Z."/>
            <person name="Wang Q."/>
            <person name="Van de Peer Y."/>
            <person name="Marchal K."/>
            <person name="Chen J."/>
        </authorList>
    </citation>
    <scope>NUCLEOTIDE SEQUENCE [LARGE SCALE GENOMIC DNA]</scope>
    <source>
        <tissue evidence="2">Leaf</tissue>
    </source>
</reference>
<dbReference type="AlphaFoldDB" id="A0A822YV98"/>
<keyword evidence="3" id="KW-1185">Reference proteome</keyword>
<comment type="caution">
    <text evidence="2">The sequence shown here is derived from an EMBL/GenBank/DDBJ whole genome shotgun (WGS) entry which is preliminary data.</text>
</comment>
<proteinExistence type="predicted"/>
<protein>
    <submittedName>
        <fullName evidence="2">Uncharacterized protein</fullName>
    </submittedName>
</protein>
<dbReference type="EMBL" id="DUZY01000004">
    <property type="protein sequence ID" value="DAD35329.1"/>
    <property type="molecule type" value="Genomic_DNA"/>
</dbReference>
<gene>
    <name evidence="2" type="ORF">HUJ06_005969</name>
</gene>
<dbReference type="Proteomes" id="UP000607653">
    <property type="component" value="Unassembled WGS sequence"/>
</dbReference>
<evidence type="ECO:0000313" key="2">
    <source>
        <dbReference type="EMBL" id="DAD35329.1"/>
    </source>
</evidence>